<dbReference type="GO" id="GO:0036376">
    <property type="term" value="P:sodium ion export across plasma membrane"/>
    <property type="evidence" value="ECO:0007669"/>
    <property type="project" value="TreeGrafter"/>
</dbReference>
<feature type="domain" description="Cation-transporting P-type ATPase N-terminal" evidence="10">
    <location>
        <begin position="90"/>
        <end position="172"/>
    </location>
</feature>
<evidence type="ECO:0000256" key="8">
    <source>
        <dbReference type="SAM" id="MobiDB-lite"/>
    </source>
</evidence>
<dbReference type="Pfam" id="PF13246">
    <property type="entry name" value="Cation_ATPase"/>
    <property type="match status" value="1"/>
</dbReference>
<dbReference type="PRINTS" id="PR00119">
    <property type="entry name" value="CATATPASE"/>
</dbReference>
<dbReference type="Gene3D" id="3.40.50.1000">
    <property type="entry name" value="HAD superfamily/HAD-like"/>
    <property type="match status" value="1"/>
</dbReference>
<dbReference type="InterPro" id="IPR023214">
    <property type="entry name" value="HAD_sf"/>
</dbReference>
<evidence type="ECO:0000256" key="5">
    <source>
        <dbReference type="ARBA" id="ARBA00022967"/>
    </source>
</evidence>
<dbReference type="Pfam" id="PF00689">
    <property type="entry name" value="Cation_ATPase_C"/>
    <property type="match status" value="1"/>
</dbReference>
<feature type="transmembrane region" description="Helical" evidence="9">
    <location>
        <begin position="379"/>
        <end position="403"/>
    </location>
</feature>
<feature type="transmembrane region" description="Helical" evidence="9">
    <location>
        <begin position="152"/>
        <end position="173"/>
    </location>
</feature>
<dbReference type="InterPro" id="IPR006068">
    <property type="entry name" value="ATPase_P-typ_cation-transptr_C"/>
</dbReference>
<dbReference type="GO" id="GO:0016887">
    <property type="term" value="F:ATP hydrolysis activity"/>
    <property type="evidence" value="ECO:0007669"/>
    <property type="project" value="InterPro"/>
</dbReference>
<dbReference type="Pfam" id="PF00690">
    <property type="entry name" value="Cation_ATPase_N"/>
    <property type="match status" value="1"/>
</dbReference>
<keyword evidence="2 9" id="KW-0812">Transmembrane</keyword>
<dbReference type="GO" id="GO:0005524">
    <property type="term" value="F:ATP binding"/>
    <property type="evidence" value="ECO:0007669"/>
    <property type="project" value="UniProtKB-KW"/>
</dbReference>
<feature type="transmembrane region" description="Helical" evidence="9">
    <location>
        <begin position="1115"/>
        <end position="1133"/>
    </location>
</feature>
<feature type="region of interest" description="Disordered" evidence="8">
    <location>
        <begin position="561"/>
        <end position="604"/>
    </location>
</feature>
<dbReference type="SFLD" id="SFLDG00002">
    <property type="entry name" value="C1.7:_P-type_atpase_like"/>
    <property type="match status" value="1"/>
</dbReference>
<dbReference type="GO" id="GO:0006883">
    <property type="term" value="P:intracellular sodium ion homeostasis"/>
    <property type="evidence" value="ECO:0007669"/>
    <property type="project" value="TreeGrafter"/>
</dbReference>
<keyword evidence="6 9" id="KW-1133">Transmembrane helix</keyword>
<feature type="transmembrane region" description="Helical" evidence="9">
    <location>
        <begin position="344"/>
        <end position="367"/>
    </location>
</feature>
<dbReference type="GO" id="GO:0005886">
    <property type="term" value="C:plasma membrane"/>
    <property type="evidence" value="ECO:0007669"/>
    <property type="project" value="TreeGrafter"/>
</dbReference>
<name>A0A914M293_MELIC</name>
<evidence type="ECO:0000256" key="3">
    <source>
        <dbReference type="ARBA" id="ARBA00022741"/>
    </source>
</evidence>
<dbReference type="InterPro" id="IPR004014">
    <property type="entry name" value="ATPase_P-typ_cation-transptr_N"/>
</dbReference>
<dbReference type="FunFam" id="3.40.50.1000:FF:000083">
    <property type="entry name" value="Sodium/potassium-transporting ATPase subunit alpha"/>
    <property type="match status" value="1"/>
</dbReference>
<evidence type="ECO:0000256" key="7">
    <source>
        <dbReference type="ARBA" id="ARBA00023136"/>
    </source>
</evidence>
<keyword evidence="3" id="KW-0547">Nucleotide-binding</keyword>
<dbReference type="SUPFAM" id="SSF81660">
    <property type="entry name" value="Metal cation-transporting ATPase, ATP-binding domain N"/>
    <property type="match status" value="1"/>
</dbReference>
<dbReference type="WBParaSite" id="Minc3s01064g20347">
    <property type="protein sequence ID" value="Minc3s01064g20347"/>
    <property type="gene ID" value="Minc3s01064g20347"/>
</dbReference>
<dbReference type="InterPro" id="IPR044492">
    <property type="entry name" value="P_typ_ATPase_HD_dom"/>
</dbReference>
<sequence>MSNKWIPKDGVIITNTPPTTTIIPTTPANGINKIKTKKEKNKEENIFSVWFSSCFKQRNNKAKFGGGKQRARTRSRSCSVNRKQFEGAFCEHVWDLRQLCLFFRDSHINVKQPQKSSGLTWDFAKAQLLLKGRNVLPKPREMGKWELLLKQFWNLLWVLLIGASCLSLLQFFLDTSELINLWITLILFGMIFVMCLVSWFQEMRARQVVHGFQRLLPQCSQVIREGKESSISAPDLVVGDVVHIKSGERVPADLRLLHCIQLRLEASSITGESEPVEYQSEEVSERFSVFEARNVAFNGSLCVEGEGFGIVIRVGENTVIGQTAKLTTGQEPNGSRLEAQIRKYVKFLIIMACSVASIIFIFGGFVHHWKDVTHLLANGFLVCAIGMVPCGLPATVTSILTLVARRLANRNVYVKRLDICEALGQVSIIASDKTGTLTRNEMTVTGLWNFDGFINGYPQSEHQLTLNSFGSEGIPATPTTAPPWTLRSIGGNRFPHPISDILTCMSVCNTAVLNLEDEDKTTEIKKEEHRKVSRADSLKAVLWAQSSLRGEPKHFNVSTINEEEETIKSPISSDTLEKGIENSQQKKQHRPIANKRSIKMSQKHSTAIGTPSEVAMLNYAATLINVHKCRQEYEDVAFEIPFNSKRKWHLKIIRMGVQGEEAEYRLFIKGASEVLAKMCSQILTKNGIKEFGRNKGIEELEAAYTEFANGGHRVIGFAQTTFRAPVDIEFSLDVGNVPLNGLIFLGVCAIMDPPREKTKEAINSCKTAGIKVFMVTGDHQLTACAIARQIGLIDENGGKIEIKNGGENNLPEEEGKPWEFDPKNDWAVVQGQQISRLTAEQWDQLILKKNSVVFARTTPEQKLFIVEQCQKRKQIIAMTGDGVNDAPALKKAEIGISMGSGSEVAKQAADIVLIDDNFSSIVQAVKEGRAMYENIKKLLAYTMPHSFPEVWPIIINFCFGMPVGITALQILSIDLGTEIFPGISLANEKPEGDVMARPPRAVNKVLISNGLLAYSYIYTGQIQSLGCFLAYCYVFWCKGINILDLPFSALNCWKKGGDIFKSNGLEFSVEQQLLIGRQATSAWQMGIVFGQFFNIWSARTRRISLFRHGFCSNQALIKALIIELILINCYVYLPGLNEFLGGAAIPWQCWVVVAAVGIFINIYNEIRKYFIRHYPKNKIVRLFKW</sequence>
<accession>A0A914M293</accession>
<dbReference type="InterPro" id="IPR023299">
    <property type="entry name" value="ATPase_P-typ_cyto_dom_N"/>
</dbReference>
<organism evidence="11 12">
    <name type="scientific">Meloidogyne incognita</name>
    <name type="common">Southern root-knot nematode worm</name>
    <name type="synonym">Oxyuris incognita</name>
    <dbReference type="NCBI Taxonomy" id="6306"/>
    <lineage>
        <taxon>Eukaryota</taxon>
        <taxon>Metazoa</taxon>
        <taxon>Ecdysozoa</taxon>
        <taxon>Nematoda</taxon>
        <taxon>Chromadorea</taxon>
        <taxon>Rhabditida</taxon>
        <taxon>Tylenchina</taxon>
        <taxon>Tylenchomorpha</taxon>
        <taxon>Tylenchoidea</taxon>
        <taxon>Meloidogynidae</taxon>
        <taxon>Meloidogyninae</taxon>
        <taxon>Meloidogyne</taxon>
        <taxon>Meloidogyne incognita group</taxon>
    </lineage>
</organism>
<reference evidence="12" key="1">
    <citation type="submission" date="2022-11" db="UniProtKB">
        <authorList>
            <consortium name="WormBaseParasite"/>
        </authorList>
    </citation>
    <scope>IDENTIFICATION</scope>
</reference>
<evidence type="ECO:0000259" key="10">
    <source>
        <dbReference type="SMART" id="SM00831"/>
    </source>
</evidence>
<protein>
    <submittedName>
        <fullName evidence="12">Cation-transporting P-type ATPase N-terminal domain-containing protein</fullName>
    </submittedName>
</protein>
<dbReference type="Gene3D" id="2.70.150.10">
    <property type="entry name" value="Calcium-transporting ATPase, cytoplasmic transduction domain A"/>
    <property type="match status" value="1"/>
</dbReference>
<evidence type="ECO:0000256" key="9">
    <source>
        <dbReference type="SAM" id="Phobius"/>
    </source>
</evidence>
<dbReference type="Proteomes" id="UP000887563">
    <property type="component" value="Unplaced"/>
</dbReference>
<dbReference type="SFLD" id="SFLDS00003">
    <property type="entry name" value="Haloacid_Dehalogenase"/>
    <property type="match status" value="1"/>
</dbReference>
<feature type="compositionally biased region" description="Basic residues" evidence="8">
    <location>
        <begin position="586"/>
        <end position="602"/>
    </location>
</feature>
<dbReference type="SMART" id="SM00831">
    <property type="entry name" value="Cation_ATPase_N"/>
    <property type="match status" value="1"/>
</dbReference>
<evidence type="ECO:0000256" key="2">
    <source>
        <dbReference type="ARBA" id="ARBA00022692"/>
    </source>
</evidence>
<dbReference type="SUPFAM" id="SSF81665">
    <property type="entry name" value="Calcium ATPase, transmembrane domain M"/>
    <property type="match status" value="1"/>
</dbReference>
<keyword evidence="4" id="KW-0067">ATP-binding</keyword>
<dbReference type="PRINTS" id="PR00121">
    <property type="entry name" value="NAKATPASE"/>
</dbReference>
<dbReference type="AlphaFoldDB" id="A0A914M293"/>
<dbReference type="InterPro" id="IPR059000">
    <property type="entry name" value="ATPase_P-type_domA"/>
</dbReference>
<dbReference type="GO" id="GO:1902600">
    <property type="term" value="P:proton transmembrane transport"/>
    <property type="evidence" value="ECO:0007669"/>
    <property type="project" value="TreeGrafter"/>
</dbReference>
<evidence type="ECO:0000256" key="6">
    <source>
        <dbReference type="ARBA" id="ARBA00022989"/>
    </source>
</evidence>
<feature type="transmembrane region" description="Helical" evidence="9">
    <location>
        <begin position="1145"/>
        <end position="1163"/>
    </location>
</feature>
<dbReference type="InterPro" id="IPR008250">
    <property type="entry name" value="ATPase_P-typ_transduc_dom_A_sf"/>
</dbReference>
<evidence type="ECO:0000256" key="1">
    <source>
        <dbReference type="ARBA" id="ARBA00004141"/>
    </source>
</evidence>
<dbReference type="InterPro" id="IPR001757">
    <property type="entry name" value="P_typ_ATPase"/>
</dbReference>
<dbReference type="Gene3D" id="3.40.1110.10">
    <property type="entry name" value="Calcium-transporting ATPase, cytoplasmic domain N"/>
    <property type="match status" value="1"/>
</dbReference>
<evidence type="ECO:0000313" key="12">
    <source>
        <dbReference type="WBParaSite" id="Minc3s01064g20347"/>
    </source>
</evidence>
<dbReference type="InterPro" id="IPR018303">
    <property type="entry name" value="ATPase_P-typ_P_site"/>
</dbReference>
<dbReference type="InterPro" id="IPR050510">
    <property type="entry name" value="Cation_transp_ATPase_P-type"/>
</dbReference>
<dbReference type="GO" id="GO:1990573">
    <property type="term" value="P:potassium ion import across plasma membrane"/>
    <property type="evidence" value="ECO:0007669"/>
    <property type="project" value="TreeGrafter"/>
</dbReference>
<dbReference type="SUPFAM" id="SSF81653">
    <property type="entry name" value="Calcium ATPase, transduction domain A"/>
    <property type="match status" value="1"/>
</dbReference>
<keyword evidence="7 9" id="KW-0472">Membrane</keyword>
<dbReference type="Pfam" id="PF00122">
    <property type="entry name" value="E1-E2_ATPase"/>
    <property type="match status" value="1"/>
</dbReference>
<dbReference type="InterPro" id="IPR036412">
    <property type="entry name" value="HAD-like_sf"/>
</dbReference>
<dbReference type="PANTHER" id="PTHR43294">
    <property type="entry name" value="SODIUM/POTASSIUM-TRANSPORTING ATPASE SUBUNIT ALPHA"/>
    <property type="match status" value="1"/>
</dbReference>
<evidence type="ECO:0000313" key="11">
    <source>
        <dbReference type="Proteomes" id="UP000887563"/>
    </source>
</evidence>
<dbReference type="Pfam" id="PF08282">
    <property type="entry name" value="Hydrolase_3"/>
    <property type="match status" value="1"/>
</dbReference>
<comment type="subcellular location">
    <subcellularLocation>
        <location evidence="1">Membrane</location>
        <topology evidence="1">Multi-pass membrane protein</topology>
    </subcellularLocation>
</comment>
<dbReference type="GO" id="GO:0005391">
    <property type="term" value="F:P-type sodium:potassium-exchanging transporter activity"/>
    <property type="evidence" value="ECO:0007669"/>
    <property type="project" value="TreeGrafter"/>
</dbReference>
<dbReference type="SFLD" id="SFLDF00027">
    <property type="entry name" value="p-type_atpase"/>
    <property type="match status" value="1"/>
</dbReference>
<dbReference type="PANTHER" id="PTHR43294:SF5">
    <property type="entry name" value="CATION-TRANSPORTING P-TYPE ATPASE N-TERMINAL DOMAIN-CONTAINING PROTEIN"/>
    <property type="match status" value="1"/>
</dbReference>
<keyword evidence="11" id="KW-1185">Reference proteome</keyword>
<dbReference type="Gene3D" id="1.20.1110.10">
    <property type="entry name" value="Calcium-transporting ATPase, transmembrane domain"/>
    <property type="match status" value="2"/>
</dbReference>
<dbReference type="PROSITE" id="PS00154">
    <property type="entry name" value="ATPASE_E1_E2"/>
    <property type="match status" value="1"/>
</dbReference>
<dbReference type="SUPFAM" id="SSF56784">
    <property type="entry name" value="HAD-like"/>
    <property type="match status" value="1"/>
</dbReference>
<feature type="transmembrane region" description="Helical" evidence="9">
    <location>
        <begin position="179"/>
        <end position="200"/>
    </location>
</feature>
<proteinExistence type="predicted"/>
<keyword evidence="5" id="KW-1278">Translocase</keyword>
<dbReference type="GO" id="GO:0030007">
    <property type="term" value="P:intracellular potassium ion homeostasis"/>
    <property type="evidence" value="ECO:0007669"/>
    <property type="project" value="TreeGrafter"/>
</dbReference>
<dbReference type="NCBIfam" id="TIGR01494">
    <property type="entry name" value="ATPase_P-type"/>
    <property type="match status" value="2"/>
</dbReference>
<dbReference type="InterPro" id="IPR023298">
    <property type="entry name" value="ATPase_P-typ_TM_dom_sf"/>
</dbReference>
<evidence type="ECO:0000256" key="4">
    <source>
        <dbReference type="ARBA" id="ARBA00022840"/>
    </source>
</evidence>